<dbReference type="HOGENOM" id="CLU_013394_1_0_1"/>
<dbReference type="AlphaFoldDB" id="A0A074YUK3"/>
<dbReference type="STRING" id="1043005.A0A074YUK3"/>
<protein>
    <recommendedName>
        <fullName evidence="11">Potassium channel domain-containing protein</fullName>
    </recommendedName>
</protein>
<evidence type="ECO:0000256" key="9">
    <source>
        <dbReference type="SAM" id="MobiDB-lite"/>
    </source>
</evidence>
<dbReference type="FunFam" id="1.10.287.70:FF:000182">
    <property type="entry name" value="Outward-rectifier potassium channel TOK1"/>
    <property type="match status" value="1"/>
</dbReference>
<evidence type="ECO:0000259" key="11">
    <source>
        <dbReference type="Pfam" id="PF07885"/>
    </source>
</evidence>
<proteinExistence type="inferred from homology"/>
<dbReference type="Gene3D" id="1.10.287.70">
    <property type="match status" value="2"/>
</dbReference>
<keyword evidence="3 8" id="KW-0812">Transmembrane</keyword>
<feature type="transmembrane region" description="Helical" evidence="10">
    <location>
        <begin position="496"/>
        <end position="516"/>
    </location>
</feature>
<dbReference type="OrthoDB" id="297496at2759"/>
<name>A0A074YUK3_AURSE</name>
<keyword evidence="13" id="KW-1185">Reference proteome</keyword>
<keyword evidence="7 8" id="KW-0407">Ion channel</keyword>
<feature type="transmembrane region" description="Helical" evidence="10">
    <location>
        <begin position="171"/>
        <end position="194"/>
    </location>
</feature>
<keyword evidence="5 8" id="KW-0406">Ion transport</keyword>
<evidence type="ECO:0000256" key="3">
    <source>
        <dbReference type="ARBA" id="ARBA00022692"/>
    </source>
</evidence>
<feature type="transmembrane region" description="Helical" evidence="10">
    <location>
        <begin position="215"/>
        <end position="237"/>
    </location>
</feature>
<dbReference type="InterPro" id="IPR013099">
    <property type="entry name" value="K_chnl_dom"/>
</dbReference>
<dbReference type="GO" id="GO:0022841">
    <property type="term" value="F:potassium ion leak channel activity"/>
    <property type="evidence" value="ECO:0007669"/>
    <property type="project" value="TreeGrafter"/>
</dbReference>
<evidence type="ECO:0000256" key="4">
    <source>
        <dbReference type="ARBA" id="ARBA00022989"/>
    </source>
</evidence>
<dbReference type="InParanoid" id="A0A074YUK3"/>
<evidence type="ECO:0000256" key="8">
    <source>
        <dbReference type="RuleBase" id="RU003857"/>
    </source>
</evidence>
<accession>A0A074YUK3</accession>
<feature type="domain" description="Potassium channel" evidence="11">
    <location>
        <begin position="478"/>
        <end position="552"/>
    </location>
</feature>
<keyword evidence="2 8" id="KW-0813">Transport</keyword>
<dbReference type="OMA" id="DWWFAST"/>
<evidence type="ECO:0000256" key="10">
    <source>
        <dbReference type="SAM" id="Phobius"/>
    </source>
</evidence>
<organism evidence="12 13">
    <name type="scientific">Aureobasidium subglaciale (strain EXF-2481)</name>
    <name type="common">Aureobasidium pullulans var. subglaciale</name>
    <dbReference type="NCBI Taxonomy" id="1043005"/>
    <lineage>
        <taxon>Eukaryota</taxon>
        <taxon>Fungi</taxon>
        <taxon>Dikarya</taxon>
        <taxon>Ascomycota</taxon>
        <taxon>Pezizomycotina</taxon>
        <taxon>Dothideomycetes</taxon>
        <taxon>Dothideomycetidae</taxon>
        <taxon>Dothideales</taxon>
        <taxon>Saccotheciaceae</taxon>
        <taxon>Aureobasidium</taxon>
    </lineage>
</organism>
<feature type="transmembrane region" description="Helical" evidence="10">
    <location>
        <begin position="466"/>
        <end position="490"/>
    </location>
</feature>
<evidence type="ECO:0000256" key="2">
    <source>
        <dbReference type="ARBA" id="ARBA00022448"/>
    </source>
</evidence>
<comment type="similarity">
    <text evidence="8">Belongs to the two pore domain potassium channel (TC 1.A.1.8) family.</text>
</comment>
<dbReference type="GO" id="GO:0005886">
    <property type="term" value="C:plasma membrane"/>
    <property type="evidence" value="ECO:0007669"/>
    <property type="project" value="TreeGrafter"/>
</dbReference>
<dbReference type="Proteomes" id="UP000030641">
    <property type="component" value="Unassembled WGS sequence"/>
</dbReference>
<feature type="compositionally biased region" description="Basic and acidic residues" evidence="9">
    <location>
        <begin position="22"/>
        <end position="31"/>
    </location>
</feature>
<dbReference type="PANTHER" id="PTHR11003">
    <property type="entry name" value="POTASSIUM CHANNEL, SUBFAMILY K"/>
    <property type="match status" value="1"/>
</dbReference>
<dbReference type="Pfam" id="PF07885">
    <property type="entry name" value="Ion_trans_2"/>
    <property type="match status" value="2"/>
</dbReference>
<feature type="compositionally biased region" description="Polar residues" evidence="9">
    <location>
        <begin position="1"/>
        <end position="21"/>
    </location>
</feature>
<feature type="domain" description="Potassium channel" evidence="11">
    <location>
        <begin position="263"/>
        <end position="343"/>
    </location>
</feature>
<feature type="transmembrane region" description="Helical" evidence="10">
    <location>
        <begin position="528"/>
        <end position="545"/>
    </location>
</feature>
<evidence type="ECO:0000313" key="13">
    <source>
        <dbReference type="Proteomes" id="UP000030641"/>
    </source>
</evidence>
<feature type="transmembrane region" description="Helical" evidence="10">
    <location>
        <begin position="79"/>
        <end position="106"/>
    </location>
</feature>
<dbReference type="PANTHER" id="PTHR11003:SF342">
    <property type="entry name" value="OUTWARD-RECTIFIER POTASSIUM CHANNEL TOK1"/>
    <property type="match status" value="1"/>
</dbReference>
<feature type="region of interest" description="Disordered" evidence="9">
    <location>
        <begin position="1"/>
        <end position="53"/>
    </location>
</feature>
<dbReference type="GeneID" id="25363429"/>
<dbReference type="GO" id="GO:0015271">
    <property type="term" value="F:outward rectifier potassium channel activity"/>
    <property type="evidence" value="ECO:0007669"/>
    <property type="project" value="TreeGrafter"/>
</dbReference>
<keyword evidence="6 10" id="KW-0472">Membrane</keyword>
<dbReference type="RefSeq" id="XP_013346247.1">
    <property type="nucleotide sequence ID" value="XM_013490793.1"/>
</dbReference>
<feature type="transmembrane region" description="Helical" evidence="10">
    <location>
        <begin position="144"/>
        <end position="165"/>
    </location>
</feature>
<evidence type="ECO:0000256" key="6">
    <source>
        <dbReference type="ARBA" id="ARBA00023136"/>
    </source>
</evidence>
<sequence length="759" mass="86294">MSEQRGSSAFERSSDCTGNSKNQRDDSERRPSWRGRGSESPTLPRRSAERTRSLVRAPKEKKWWKFTLRSWDDEQEQDWWFAGTAIPLLAATMGPLANVLSIAALVTPWRMCLLDGVDEASCPWDGVTELLLDLDGHTFADPHWCYALNIFSLALGFTGNVFLLFNFTNRIRYIVALPLTIVLWYAATGILIGIEVSMNQYVPPHHPQQSYTQGFWYAVIAAVFYLICSMLLMVNMLGYFLGHYPERFNLTDSQRTLILQTMLFFVWLAGGAGVFSLVETKYGQDLFNWSYVNALYFCQVTVLTIGFGDLYASSNIGRGLVMPYAVGGIIMLGLIVTSLTSFAAELGEDNIVQKHIERSRTRTIGRSFTSSIELRDREELALGLRPTISRPFDPVNRSIAFADNATRSKDDDPSQGPFSTLRRTASIPLTAFRPNRKPRLLLLREEKDRFAAMRRIQQKTQKWKKWSGLGVSVAAFAILWCIGALIFWIAERRVQGITYFQSLYLCWVSLLTVGYGDLAPKSNAGRPFFVVWSLIAVPTMTLLVSDMSTTIVNSFNQGTFRLADFTILPKAGIWRTLIPQLAPWLQDQRERKAAQRRLQRGFETGVTEEEPTIDKLAKEDGKKAPSNGELARRLAHAIQRTAKDLKESPARSYTYEEWVQFTQLIRFTATDEREEGGNRYEADQDGLIEWDWIGEHSPLMAQQSEAAFVLDRLCESMTRYVRKMTAIYGNRDEERKDIDDVARRQSLEIAELDEEIAEA</sequence>
<dbReference type="GO" id="GO:0030322">
    <property type="term" value="P:stabilization of membrane potential"/>
    <property type="evidence" value="ECO:0007669"/>
    <property type="project" value="TreeGrafter"/>
</dbReference>
<feature type="transmembrane region" description="Helical" evidence="10">
    <location>
        <begin position="290"/>
        <end position="312"/>
    </location>
</feature>
<feature type="transmembrane region" description="Helical" evidence="10">
    <location>
        <begin position="257"/>
        <end position="278"/>
    </location>
</feature>
<evidence type="ECO:0000256" key="5">
    <source>
        <dbReference type="ARBA" id="ARBA00023065"/>
    </source>
</evidence>
<dbReference type="InterPro" id="IPR003280">
    <property type="entry name" value="2pore_dom_K_chnl"/>
</dbReference>
<comment type="subcellular location">
    <subcellularLocation>
        <location evidence="1">Membrane</location>
        <topology evidence="1">Multi-pass membrane protein</topology>
    </subcellularLocation>
</comment>
<dbReference type="PRINTS" id="PR01333">
    <property type="entry name" value="2POREKCHANEL"/>
</dbReference>
<evidence type="ECO:0000256" key="1">
    <source>
        <dbReference type="ARBA" id="ARBA00004141"/>
    </source>
</evidence>
<keyword evidence="4 10" id="KW-1133">Transmembrane helix</keyword>
<dbReference type="FunCoup" id="A0A074YUK3">
    <property type="interactions" value="11"/>
</dbReference>
<dbReference type="SUPFAM" id="SSF81324">
    <property type="entry name" value="Voltage-gated potassium channels"/>
    <property type="match status" value="2"/>
</dbReference>
<gene>
    <name evidence="12" type="ORF">AUEXF2481DRAFT_27164</name>
</gene>
<evidence type="ECO:0000313" key="12">
    <source>
        <dbReference type="EMBL" id="KEQ97812.1"/>
    </source>
</evidence>
<dbReference type="EMBL" id="KL584753">
    <property type="protein sequence ID" value="KEQ97812.1"/>
    <property type="molecule type" value="Genomic_DNA"/>
</dbReference>
<feature type="transmembrane region" description="Helical" evidence="10">
    <location>
        <begin position="324"/>
        <end position="344"/>
    </location>
</feature>
<evidence type="ECO:0000256" key="7">
    <source>
        <dbReference type="ARBA" id="ARBA00023303"/>
    </source>
</evidence>
<reference evidence="12 13" key="1">
    <citation type="journal article" date="2014" name="BMC Genomics">
        <title>Genome sequencing of four Aureobasidium pullulans varieties: biotechnological potential, stress tolerance, and description of new species.</title>
        <authorList>
            <person name="Gostin Ar C."/>
            <person name="Ohm R.A."/>
            <person name="Kogej T."/>
            <person name="Sonjak S."/>
            <person name="Turk M."/>
            <person name="Zajc J."/>
            <person name="Zalar P."/>
            <person name="Grube M."/>
            <person name="Sun H."/>
            <person name="Han J."/>
            <person name="Sharma A."/>
            <person name="Chiniquy J."/>
            <person name="Ngan C.Y."/>
            <person name="Lipzen A."/>
            <person name="Barry K."/>
            <person name="Grigoriev I.V."/>
            <person name="Gunde-Cimerman N."/>
        </authorList>
    </citation>
    <scope>NUCLEOTIDE SEQUENCE [LARGE SCALE GENOMIC DNA]</scope>
    <source>
        <strain evidence="12 13">EXF-2481</strain>
    </source>
</reference>